<gene>
    <name evidence="1" type="ORF">S03H2_20324</name>
</gene>
<dbReference type="EMBL" id="BARU01010703">
    <property type="protein sequence ID" value="GAH36204.1"/>
    <property type="molecule type" value="Genomic_DNA"/>
</dbReference>
<reference evidence="1" key="1">
    <citation type="journal article" date="2014" name="Front. Microbiol.">
        <title>High frequency of phylogenetically diverse reductive dehalogenase-homologous genes in deep subseafloor sedimentary metagenomes.</title>
        <authorList>
            <person name="Kawai M."/>
            <person name="Futagami T."/>
            <person name="Toyoda A."/>
            <person name="Takaki Y."/>
            <person name="Nishi S."/>
            <person name="Hori S."/>
            <person name="Arai W."/>
            <person name="Tsubouchi T."/>
            <person name="Morono Y."/>
            <person name="Uchiyama I."/>
            <person name="Ito T."/>
            <person name="Fujiyama A."/>
            <person name="Inagaki F."/>
            <person name="Takami H."/>
        </authorList>
    </citation>
    <scope>NUCLEOTIDE SEQUENCE</scope>
    <source>
        <strain evidence="1">Expedition CK06-06</strain>
    </source>
</reference>
<accession>X1G3Q5</accession>
<protein>
    <submittedName>
        <fullName evidence="1">Uncharacterized protein</fullName>
    </submittedName>
</protein>
<name>X1G3Q5_9ZZZZ</name>
<comment type="caution">
    <text evidence="1">The sequence shown here is derived from an EMBL/GenBank/DDBJ whole genome shotgun (WGS) entry which is preliminary data.</text>
</comment>
<organism evidence="1">
    <name type="scientific">marine sediment metagenome</name>
    <dbReference type="NCBI Taxonomy" id="412755"/>
    <lineage>
        <taxon>unclassified sequences</taxon>
        <taxon>metagenomes</taxon>
        <taxon>ecological metagenomes</taxon>
    </lineage>
</organism>
<sequence>MSKNKLVITPELLASKVASILRFDERTIPYFEKLFQNIQPTPKTGASMLKIGNYTLLLQYPQNHEISQAYNFTVIGLNLLEKKYVSNISISVRAGPKDELFSHQTLKLTQP</sequence>
<proteinExistence type="predicted"/>
<dbReference type="AlphaFoldDB" id="X1G3Q5"/>
<evidence type="ECO:0000313" key="1">
    <source>
        <dbReference type="EMBL" id="GAH36204.1"/>
    </source>
</evidence>